<reference evidence="3 4" key="1">
    <citation type="submission" date="2018-05" db="EMBL/GenBank/DDBJ databases">
        <title>Genomic Encyclopedia of Type Strains, Phase IV (KMG-IV): sequencing the most valuable type-strain genomes for metagenomic binning, comparative biology and taxonomic classification.</title>
        <authorList>
            <person name="Goeker M."/>
        </authorList>
    </citation>
    <scope>NUCLEOTIDE SEQUENCE [LARGE SCALE GENOMIC DNA]</scope>
    <source>
        <strain evidence="3 4">DSM 45480</strain>
    </source>
</reference>
<dbReference type="InterPro" id="IPR022385">
    <property type="entry name" value="Rhs_assc_core"/>
</dbReference>
<dbReference type="Pfam" id="PF05593">
    <property type="entry name" value="RHS_repeat"/>
    <property type="match status" value="3"/>
</dbReference>
<dbReference type="PANTHER" id="PTHR32305:SF15">
    <property type="entry name" value="PROTEIN RHSA-RELATED"/>
    <property type="match status" value="1"/>
</dbReference>
<dbReference type="EMBL" id="QGHB01000002">
    <property type="protein sequence ID" value="PWK89124.1"/>
    <property type="molecule type" value="Genomic_DNA"/>
</dbReference>
<dbReference type="NCBIfam" id="TIGR01643">
    <property type="entry name" value="YD_repeat_2x"/>
    <property type="match status" value="3"/>
</dbReference>
<feature type="domain" description="Teneurin-like YD-shell" evidence="2">
    <location>
        <begin position="388"/>
        <end position="658"/>
    </location>
</feature>
<dbReference type="InterPro" id="IPR031325">
    <property type="entry name" value="RHS_repeat"/>
</dbReference>
<dbReference type="Proteomes" id="UP000246005">
    <property type="component" value="Unassembled WGS sequence"/>
</dbReference>
<evidence type="ECO:0000313" key="4">
    <source>
        <dbReference type="Proteomes" id="UP000246005"/>
    </source>
</evidence>
<organism evidence="3 4">
    <name type="scientific">Lentzea atacamensis</name>
    <dbReference type="NCBI Taxonomy" id="531938"/>
    <lineage>
        <taxon>Bacteria</taxon>
        <taxon>Bacillati</taxon>
        <taxon>Actinomycetota</taxon>
        <taxon>Actinomycetes</taxon>
        <taxon>Pseudonocardiales</taxon>
        <taxon>Pseudonocardiaceae</taxon>
        <taxon>Lentzea</taxon>
    </lineage>
</organism>
<dbReference type="Pfam" id="PF25023">
    <property type="entry name" value="TEN_YD-shell"/>
    <property type="match status" value="1"/>
</dbReference>
<accession>A0A316I9N0</accession>
<dbReference type="InterPro" id="IPR056823">
    <property type="entry name" value="TEN-like_YD-shell"/>
</dbReference>
<proteinExistence type="predicted"/>
<dbReference type="NCBIfam" id="TIGR03696">
    <property type="entry name" value="Rhs_assc_core"/>
    <property type="match status" value="1"/>
</dbReference>
<dbReference type="AlphaFoldDB" id="A0A316I9N0"/>
<gene>
    <name evidence="3" type="ORF">C8D88_102395</name>
</gene>
<evidence type="ECO:0000259" key="2">
    <source>
        <dbReference type="Pfam" id="PF25023"/>
    </source>
</evidence>
<sequence>MNCWAGAAADRLATPAAERLSVTDPTGARVETTYDDLGRAVTSTQLERYPTPSAFTTKMTYDDGGRLTTVTSPSNEVTTFGYDTLGQRVSSTDPAGVVTKLGYDSIGRQNRVSDGLNRTTFQTFDTAGRPATQYSLDASETLLRSTRNHYDRAGNVVKTTDPLNRATTFTYDAMNRVIGQVEPVAEGRSITTSFGYDAAGNRTSFTDGRGNKTLYTVNSLGLGESTIEPSTAAHPNVSDRTWTIGYDLAGNPETVRAPGGVVRTRTFDLLNRLTGETGTGAEEATDARTLKYNLAGLVVESSAPSGANVLTYNDRGALLTTDDPSGKSSFAYDANGRMSTRTDESGTSRYVYQQGRTTTLQDAITGTVRSIGYNEAGQVKAVGYGTDRTRSFTYDEYGRLKTDTLSGAGGVTAASIAYGYDISDRLTTKTTTGLSGSGTNSYEYDYSNRLTSWTFNGARTEYGWDDAGNRVRSGTKTATYDARNRLQGDGDYTYKWSARGTLAARVSSGLEEKYGFDSFDRAVRNGDTRFAYDGLDRLSARNGKNFTYAGNSLDLVSDGESRFSRGADGSLLALGQGDQKRLTVSDSHGDLVGGFDPDSSLQSLTDSAAFDPFGQAMASAGARRSLGFQGDYTDPASGDVDMGARWYSPGTGGFTARDSISLPSSPSGMANRYAYGLGAPTNFSDPDGHCPEGYTSYLYGADRRCVRNNDPTIPDDRGWCRGFDEVFQKGDGHAEETIINNLFNPNTGVQEWGIIEGGTSTGICWSNCYPDLTGNGISVGGPDFRSSKMNLPWRMFWSL</sequence>
<evidence type="ECO:0000313" key="3">
    <source>
        <dbReference type="EMBL" id="PWK89124.1"/>
    </source>
</evidence>
<dbReference type="InterPro" id="IPR050708">
    <property type="entry name" value="T6SS_VgrG/RHS"/>
</dbReference>
<name>A0A316I9N0_9PSEU</name>
<keyword evidence="1" id="KW-0677">Repeat</keyword>
<dbReference type="PANTHER" id="PTHR32305">
    <property type="match status" value="1"/>
</dbReference>
<dbReference type="InterPro" id="IPR006530">
    <property type="entry name" value="YD"/>
</dbReference>
<evidence type="ECO:0000256" key="1">
    <source>
        <dbReference type="ARBA" id="ARBA00022737"/>
    </source>
</evidence>
<dbReference type="Gene3D" id="2.180.10.10">
    <property type="entry name" value="RHS repeat-associated core"/>
    <property type="match status" value="2"/>
</dbReference>
<protein>
    <submittedName>
        <fullName evidence="3">RHS repeat-associated protein</fullName>
    </submittedName>
</protein>
<comment type="caution">
    <text evidence="3">The sequence shown here is derived from an EMBL/GenBank/DDBJ whole genome shotgun (WGS) entry which is preliminary data.</text>
</comment>